<protein>
    <recommendedName>
        <fullName evidence="1">F-box/LRR-repeat protein 15-like leucin rich repeat domain-containing protein</fullName>
    </recommendedName>
</protein>
<dbReference type="STRING" id="2880.D8LSQ0"/>
<dbReference type="GO" id="GO:0031146">
    <property type="term" value="P:SCF-dependent proteasomal ubiquitin-dependent protein catabolic process"/>
    <property type="evidence" value="ECO:0007669"/>
    <property type="project" value="TreeGrafter"/>
</dbReference>
<dbReference type="PANTHER" id="PTHR13318">
    <property type="entry name" value="PARTNER OF PAIRED, ISOFORM B-RELATED"/>
    <property type="match status" value="1"/>
</dbReference>
<accession>D8LSQ0</accession>
<dbReference type="OrthoDB" id="203644at2759"/>
<evidence type="ECO:0000313" key="2">
    <source>
        <dbReference type="EMBL" id="CBN75250.1"/>
    </source>
</evidence>
<reference evidence="2 3" key="1">
    <citation type="journal article" date="2010" name="Nature">
        <title>The Ectocarpus genome and the independent evolution of multicellularity in brown algae.</title>
        <authorList>
            <person name="Cock J.M."/>
            <person name="Sterck L."/>
            <person name="Rouze P."/>
            <person name="Scornet D."/>
            <person name="Allen A.E."/>
            <person name="Amoutzias G."/>
            <person name="Anthouard V."/>
            <person name="Artiguenave F."/>
            <person name="Aury J.M."/>
            <person name="Badger J.H."/>
            <person name="Beszteri B."/>
            <person name="Billiau K."/>
            <person name="Bonnet E."/>
            <person name="Bothwell J.H."/>
            <person name="Bowler C."/>
            <person name="Boyen C."/>
            <person name="Brownlee C."/>
            <person name="Carrano C.J."/>
            <person name="Charrier B."/>
            <person name="Cho G.Y."/>
            <person name="Coelho S.M."/>
            <person name="Collen J."/>
            <person name="Corre E."/>
            <person name="Da Silva C."/>
            <person name="Delage L."/>
            <person name="Delaroque N."/>
            <person name="Dittami S.M."/>
            <person name="Doulbeau S."/>
            <person name="Elias M."/>
            <person name="Farnham G."/>
            <person name="Gachon C.M."/>
            <person name="Gschloessl B."/>
            <person name="Heesch S."/>
            <person name="Jabbari K."/>
            <person name="Jubin C."/>
            <person name="Kawai H."/>
            <person name="Kimura K."/>
            <person name="Kloareg B."/>
            <person name="Kupper F.C."/>
            <person name="Lang D."/>
            <person name="Le Bail A."/>
            <person name="Leblanc C."/>
            <person name="Lerouge P."/>
            <person name="Lohr M."/>
            <person name="Lopez P.J."/>
            <person name="Martens C."/>
            <person name="Maumus F."/>
            <person name="Michel G."/>
            <person name="Miranda-Saavedra D."/>
            <person name="Morales J."/>
            <person name="Moreau H."/>
            <person name="Motomura T."/>
            <person name="Nagasato C."/>
            <person name="Napoli C.A."/>
            <person name="Nelson D.R."/>
            <person name="Nyvall-Collen P."/>
            <person name="Peters A.F."/>
            <person name="Pommier C."/>
            <person name="Potin P."/>
            <person name="Poulain J."/>
            <person name="Quesneville H."/>
            <person name="Read B."/>
            <person name="Rensing S.A."/>
            <person name="Ritter A."/>
            <person name="Rousvoal S."/>
            <person name="Samanta M."/>
            <person name="Samson G."/>
            <person name="Schroeder D.C."/>
            <person name="Segurens B."/>
            <person name="Strittmatter M."/>
            <person name="Tonon T."/>
            <person name="Tregear J.W."/>
            <person name="Valentin K."/>
            <person name="von Dassow P."/>
            <person name="Yamagishi T."/>
            <person name="Van de Peer Y."/>
            <person name="Wincker P."/>
        </authorList>
    </citation>
    <scope>NUCLEOTIDE SEQUENCE [LARGE SCALE GENOMIC DNA]</scope>
    <source>
        <strain evidence="3">Ec32 / CCAP1310/4</strain>
    </source>
</reference>
<dbReference type="Gene3D" id="3.80.10.10">
    <property type="entry name" value="Ribonuclease Inhibitor"/>
    <property type="match status" value="3"/>
</dbReference>
<gene>
    <name evidence="2" type="ORF">Esi_0076_0038</name>
</gene>
<dbReference type="Proteomes" id="UP000002630">
    <property type="component" value="Linkage Group LG10"/>
</dbReference>
<evidence type="ECO:0000313" key="3">
    <source>
        <dbReference type="Proteomes" id="UP000002630"/>
    </source>
</evidence>
<dbReference type="GO" id="GO:0019005">
    <property type="term" value="C:SCF ubiquitin ligase complex"/>
    <property type="evidence" value="ECO:0007669"/>
    <property type="project" value="TreeGrafter"/>
</dbReference>
<dbReference type="PANTHER" id="PTHR13318:SF190">
    <property type="entry name" value="PARTNER OF PAIRED, ISOFORM B"/>
    <property type="match status" value="1"/>
</dbReference>
<dbReference type="Pfam" id="PF25372">
    <property type="entry name" value="DUF7885"/>
    <property type="match status" value="1"/>
</dbReference>
<feature type="domain" description="F-box/LRR-repeat protein 15-like leucin rich repeat" evidence="1">
    <location>
        <begin position="77"/>
        <end position="195"/>
    </location>
</feature>
<evidence type="ECO:0000259" key="1">
    <source>
        <dbReference type="Pfam" id="PF25372"/>
    </source>
</evidence>
<dbReference type="OMA" id="FHHIESK"/>
<dbReference type="SMART" id="SM00367">
    <property type="entry name" value="LRR_CC"/>
    <property type="match status" value="5"/>
</dbReference>
<dbReference type="AlphaFoldDB" id="D8LSQ0"/>
<sequence>MDNICQRIRGGGQHQAVSYGGLDAATGTRILQRLADLRALTPAMLSAFRGCPVAELSLDRNPRVTNALLAELGRKVSIMSLSLAHNDAMTLEGIESLAGLRALASLDISGCKVTNGWLKVIAKLPALETLLLRGCTKVADLGILGLSRGAPSLTCLDLAGCTGVTDAGVAHLSSMVVGGKLECLRLDGLVGLSDDGLDALLLGDGDGLGGLARLGASRPLRASLRELDVSGTSATESGLVRLLDPSAAAAAAAASGEAGRGGAVVGRRRPPPLRLESLVLQHGGGGITSVGLSALVGLTSLTRMDLEGCRGPGVTSQALAGLARLVRLQWLSVAAVPAFDDDALTAVCSSCNALRVLNLGSTSVARAAGLALLGSAMIDLSLAHTNIDDDTMDAVASLPRLTTLTLRGTAVTGAGVARLSGLRGLRSLVLTGTRAAQEGGAGGGASSAVERLRARTAALNIRL</sequence>
<dbReference type="InParanoid" id="D8LSQ0"/>
<dbReference type="InterPro" id="IPR032675">
    <property type="entry name" value="LRR_dom_sf"/>
</dbReference>
<dbReference type="InterPro" id="IPR006553">
    <property type="entry name" value="Leu-rich_rpt_Cys-con_subtyp"/>
</dbReference>
<dbReference type="InterPro" id="IPR057207">
    <property type="entry name" value="FBXL15_LRR"/>
</dbReference>
<dbReference type="eggNOG" id="KOG1947">
    <property type="taxonomic scope" value="Eukaryota"/>
</dbReference>
<keyword evidence="3" id="KW-1185">Reference proteome</keyword>
<dbReference type="EMBL" id="FN648992">
    <property type="protein sequence ID" value="CBN75250.1"/>
    <property type="molecule type" value="Genomic_DNA"/>
</dbReference>
<organism evidence="2 3">
    <name type="scientific">Ectocarpus siliculosus</name>
    <name type="common">Brown alga</name>
    <name type="synonym">Conferva siliculosa</name>
    <dbReference type="NCBI Taxonomy" id="2880"/>
    <lineage>
        <taxon>Eukaryota</taxon>
        <taxon>Sar</taxon>
        <taxon>Stramenopiles</taxon>
        <taxon>Ochrophyta</taxon>
        <taxon>PX clade</taxon>
        <taxon>Phaeophyceae</taxon>
        <taxon>Ectocarpales</taxon>
        <taxon>Ectocarpaceae</taxon>
        <taxon>Ectocarpus</taxon>
    </lineage>
</organism>
<proteinExistence type="predicted"/>
<dbReference type="SUPFAM" id="SSF52047">
    <property type="entry name" value="RNI-like"/>
    <property type="match status" value="1"/>
</dbReference>
<dbReference type="EMBL" id="FN649735">
    <property type="protein sequence ID" value="CBN75250.1"/>
    <property type="molecule type" value="Genomic_DNA"/>
</dbReference>
<name>D8LSQ0_ECTSI</name>